<dbReference type="RefSeq" id="XP_020054908.1">
    <property type="nucleotide sequence ID" value="XM_020196537.1"/>
</dbReference>
<reference evidence="2" key="1">
    <citation type="journal article" date="2017" name="Genome Biol.">
        <title>Comparative genomics reveals high biological diversity and specific adaptations in the industrially and medically important fungal genus Aspergillus.</title>
        <authorList>
            <person name="de Vries R.P."/>
            <person name="Riley R."/>
            <person name="Wiebenga A."/>
            <person name="Aguilar-Osorio G."/>
            <person name="Amillis S."/>
            <person name="Uchima C.A."/>
            <person name="Anderluh G."/>
            <person name="Asadollahi M."/>
            <person name="Askin M."/>
            <person name="Barry K."/>
            <person name="Battaglia E."/>
            <person name="Bayram O."/>
            <person name="Benocci T."/>
            <person name="Braus-Stromeyer S.A."/>
            <person name="Caldana C."/>
            <person name="Canovas D."/>
            <person name="Cerqueira G.C."/>
            <person name="Chen F."/>
            <person name="Chen W."/>
            <person name="Choi C."/>
            <person name="Clum A."/>
            <person name="Dos Santos R.A."/>
            <person name="Damasio A.R."/>
            <person name="Diallinas G."/>
            <person name="Emri T."/>
            <person name="Fekete E."/>
            <person name="Flipphi M."/>
            <person name="Freyberg S."/>
            <person name="Gallo A."/>
            <person name="Gournas C."/>
            <person name="Habgood R."/>
            <person name="Hainaut M."/>
            <person name="Harispe M.L."/>
            <person name="Henrissat B."/>
            <person name="Hilden K.S."/>
            <person name="Hope R."/>
            <person name="Hossain A."/>
            <person name="Karabika E."/>
            <person name="Karaffa L."/>
            <person name="Karanyi Z."/>
            <person name="Krasevec N."/>
            <person name="Kuo A."/>
            <person name="Kusch H."/>
            <person name="LaButti K."/>
            <person name="Lagendijk E.L."/>
            <person name="Lapidus A."/>
            <person name="Levasseur A."/>
            <person name="Lindquist E."/>
            <person name="Lipzen A."/>
            <person name="Logrieco A.F."/>
            <person name="MacCabe A."/>
            <person name="Maekelae M.R."/>
            <person name="Malavazi I."/>
            <person name="Melin P."/>
            <person name="Meyer V."/>
            <person name="Mielnichuk N."/>
            <person name="Miskei M."/>
            <person name="Molnar A.P."/>
            <person name="Mule G."/>
            <person name="Ngan C.Y."/>
            <person name="Orejas M."/>
            <person name="Orosz E."/>
            <person name="Ouedraogo J.P."/>
            <person name="Overkamp K.M."/>
            <person name="Park H.-S."/>
            <person name="Perrone G."/>
            <person name="Piumi F."/>
            <person name="Punt P.J."/>
            <person name="Ram A.F."/>
            <person name="Ramon A."/>
            <person name="Rauscher S."/>
            <person name="Record E."/>
            <person name="Riano-Pachon D.M."/>
            <person name="Robert V."/>
            <person name="Roehrig J."/>
            <person name="Ruller R."/>
            <person name="Salamov A."/>
            <person name="Salih N.S."/>
            <person name="Samson R.A."/>
            <person name="Sandor E."/>
            <person name="Sanguinetti M."/>
            <person name="Schuetze T."/>
            <person name="Sepcic K."/>
            <person name="Shelest E."/>
            <person name="Sherlock G."/>
            <person name="Sophianopoulou V."/>
            <person name="Squina F.M."/>
            <person name="Sun H."/>
            <person name="Susca A."/>
            <person name="Todd R.B."/>
            <person name="Tsang A."/>
            <person name="Unkles S.E."/>
            <person name="van de Wiele N."/>
            <person name="van Rossen-Uffink D."/>
            <person name="Oliveira J.V."/>
            <person name="Vesth T.C."/>
            <person name="Visser J."/>
            <person name="Yu J.-H."/>
            <person name="Zhou M."/>
            <person name="Andersen M.R."/>
            <person name="Archer D.B."/>
            <person name="Baker S.E."/>
            <person name="Benoit I."/>
            <person name="Brakhage A.A."/>
            <person name="Braus G.H."/>
            <person name="Fischer R."/>
            <person name="Frisvad J.C."/>
            <person name="Goldman G.H."/>
            <person name="Houbraken J."/>
            <person name="Oakley B."/>
            <person name="Pocsi I."/>
            <person name="Scazzocchio C."/>
            <person name="Seiboth B."/>
            <person name="vanKuyk P.A."/>
            <person name="Wortman J."/>
            <person name="Dyer P.S."/>
            <person name="Grigoriev I.V."/>
        </authorList>
    </citation>
    <scope>NUCLEOTIDE SEQUENCE [LARGE SCALE GENOMIC DNA]</scope>
    <source>
        <strain evidence="2">ATCC 16872 / CBS 172.66 / WB 5094</strain>
    </source>
</reference>
<gene>
    <name evidence="1" type="ORF">ASPACDRAFT_122433</name>
</gene>
<proteinExistence type="predicted"/>
<organism evidence="1 2">
    <name type="scientific">Aspergillus aculeatus (strain ATCC 16872 / CBS 172.66 / WB 5094)</name>
    <dbReference type="NCBI Taxonomy" id="690307"/>
    <lineage>
        <taxon>Eukaryota</taxon>
        <taxon>Fungi</taxon>
        <taxon>Dikarya</taxon>
        <taxon>Ascomycota</taxon>
        <taxon>Pezizomycotina</taxon>
        <taxon>Eurotiomycetes</taxon>
        <taxon>Eurotiomycetidae</taxon>
        <taxon>Eurotiales</taxon>
        <taxon>Aspergillaceae</taxon>
        <taxon>Aspergillus</taxon>
        <taxon>Aspergillus subgen. Circumdati</taxon>
    </lineage>
</organism>
<dbReference type="Proteomes" id="UP000184546">
    <property type="component" value="Unassembled WGS sequence"/>
</dbReference>
<keyword evidence="2" id="KW-1185">Reference proteome</keyword>
<dbReference type="EMBL" id="KV878980">
    <property type="protein sequence ID" value="OJJ98568.1"/>
    <property type="molecule type" value="Genomic_DNA"/>
</dbReference>
<evidence type="ECO:0000313" key="2">
    <source>
        <dbReference type="Proteomes" id="UP000184546"/>
    </source>
</evidence>
<evidence type="ECO:0000313" key="1">
    <source>
        <dbReference type="EMBL" id="OJJ98568.1"/>
    </source>
</evidence>
<dbReference type="VEuPathDB" id="FungiDB:ASPACDRAFT_122433"/>
<protein>
    <recommendedName>
        <fullName evidence="3">BTB domain-containing protein</fullName>
    </recommendedName>
</protein>
<dbReference type="Gene3D" id="3.30.710.10">
    <property type="entry name" value="Potassium Channel Kv1.1, Chain A"/>
    <property type="match status" value="1"/>
</dbReference>
<dbReference type="OrthoDB" id="6359816at2759"/>
<dbReference type="SUPFAM" id="SSF54695">
    <property type="entry name" value="POZ domain"/>
    <property type="match status" value="1"/>
</dbReference>
<name>A0A1L9WR61_ASPA1</name>
<dbReference type="STRING" id="690307.A0A1L9WR61"/>
<dbReference type="AlphaFoldDB" id="A0A1L9WR61"/>
<accession>A0A1L9WR61</accession>
<dbReference type="GeneID" id="30970351"/>
<sequence length="95" mass="11037">MELIVAVSLYQCIIREKRQPDAHYQPYTTRMAADLKSLILLLSNIRKHGTFSDLLVFCEPFTFRVHRCIVCPQSQYSNNAHTFDVYDQAIVERTG</sequence>
<dbReference type="InterPro" id="IPR011333">
    <property type="entry name" value="SKP1/BTB/POZ_sf"/>
</dbReference>
<evidence type="ECO:0008006" key="3">
    <source>
        <dbReference type="Google" id="ProtNLM"/>
    </source>
</evidence>